<dbReference type="EMBL" id="MN739671">
    <property type="protein sequence ID" value="QHT19926.1"/>
    <property type="molecule type" value="Genomic_DNA"/>
</dbReference>
<reference evidence="1" key="1">
    <citation type="journal article" date="2020" name="Nature">
        <title>Giant virus diversity and host interactions through global metagenomics.</title>
        <authorList>
            <person name="Schulz F."/>
            <person name="Roux S."/>
            <person name="Paez-Espino D."/>
            <person name="Jungbluth S."/>
            <person name="Walsh D.A."/>
            <person name="Denef V.J."/>
            <person name="McMahon K.D."/>
            <person name="Konstantinidis K.T."/>
            <person name="Eloe-Fadrosh E.A."/>
            <person name="Kyrpides N.C."/>
            <person name="Woyke T."/>
        </authorList>
    </citation>
    <scope>NUCLEOTIDE SEQUENCE</scope>
    <source>
        <strain evidence="1">GVMAG-M-3300023174-5</strain>
    </source>
</reference>
<accession>A0A6C0DSH4</accession>
<evidence type="ECO:0000313" key="1">
    <source>
        <dbReference type="EMBL" id="QHT19926.1"/>
    </source>
</evidence>
<dbReference type="AlphaFoldDB" id="A0A6C0DSH4"/>
<proteinExistence type="predicted"/>
<organism evidence="1">
    <name type="scientific">viral metagenome</name>
    <dbReference type="NCBI Taxonomy" id="1070528"/>
    <lineage>
        <taxon>unclassified sequences</taxon>
        <taxon>metagenomes</taxon>
        <taxon>organismal metagenomes</taxon>
    </lineage>
</organism>
<protein>
    <recommendedName>
        <fullName evidence="2">C2H2-type domain-containing protein</fullName>
    </recommendedName>
</protein>
<sequence length="326" mass="37608">MDDILDDKKAAKGGQFFCCSSCDYTTCELSKFNRHILTDKHKRMTNGLHLGEKKAEKAEKAENDKNFECICGSIYKYRQGLWKHRKSCIVFINNEDMKNYQETEKKEPSTIAGLDANFLKFVLENNTENIKNIVMEVCKQIHPNMNNSYNTTTQTHTNSHNKTFNLQIFLNETCKDAMNLTDFINSIDLQLSDLESVGKLGFVNGISNILIKNLNAMDVTKRPVHCSDTKREVMYVKEDGKWEKDEEDNAKLRKAIKRLAFNNSKLLPVYRKKYPDSENPLSTKSDKYNKLVIEAYGGKHDDIINENKIIKNIVKQTGIDKEQFSF</sequence>
<evidence type="ECO:0008006" key="2">
    <source>
        <dbReference type="Google" id="ProtNLM"/>
    </source>
</evidence>
<name>A0A6C0DSH4_9ZZZZ</name>